<dbReference type="OrthoDB" id="3226781at2"/>
<dbReference type="PROSITE" id="PS51257">
    <property type="entry name" value="PROKAR_LIPOPROTEIN"/>
    <property type="match status" value="1"/>
</dbReference>
<dbReference type="EMBL" id="AXCY01000093">
    <property type="protein sequence ID" value="KGM09491.1"/>
    <property type="molecule type" value="Genomic_DNA"/>
</dbReference>
<dbReference type="SMART" id="SM00909">
    <property type="entry name" value="Germane"/>
    <property type="match status" value="1"/>
</dbReference>
<dbReference type="RefSeq" id="WP_043608580.1">
    <property type="nucleotide sequence ID" value="NZ_AXCY01000093.1"/>
</dbReference>
<dbReference type="Pfam" id="PF10646">
    <property type="entry name" value="Germane"/>
    <property type="match status" value="1"/>
</dbReference>
<keyword evidence="3" id="KW-1185">Reference proteome</keyword>
<dbReference type="Pfam" id="PF25976">
    <property type="entry name" value="LpqB_N"/>
    <property type="match status" value="1"/>
</dbReference>
<dbReference type="InterPro" id="IPR019606">
    <property type="entry name" value="GerMN"/>
</dbReference>
<evidence type="ECO:0000313" key="3">
    <source>
        <dbReference type="Proteomes" id="UP000029839"/>
    </source>
</evidence>
<feature type="domain" description="GerMN" evidence="1">
    <location>
        <begin position="214"/>
        <end position="306"/>
    </location>
</feature>
<evidence type="ECO:0000259" key="1">
    <source>
        <dbReference type="SMART" id="SM00909"/>
    </source>
</evidence>
<name>A0A0A0BNE8_9CELL</name>
<dbReference type="Proteomes" id="UP000029839">
    <property type="component" value="Unassembled WGS sequence"/>
</dbReference>
<keyword evidence="2" id="KW-0449">Lipoprotein</keyword>
<dbReference type="Pfam" id="PF10647">
    <property type="entry name" value="Gmad1"/>
    <property type="match status" value="1"/>
</dbReference>
<gene>
    <name evidence="2" type="ORF">N868_02020</name>
</gene>
<dbReference type="InterPro" id="IPR018910">
    <property type="entry name" value="LpqB_C"/>
</dbReference>
<reference evidence="2 3" key="2">
    <citation type="journal article" date="2015" name="Stand. Genomic Sci.">
        <title>Draft genome sequence of Cellulomonas carbonis T26(T) and comparative analysis of six Cellulomonas genomes.</title>
        <authorList>
            <person name="Zhuang W."/>
            <person name="Zhang S."/>
            <person name="Xia X."/>
            <person name="Wang G."/>
        </authorList>
    </citation>
    <scope>NUCLEOTIDE SEQUENCE [LARGE SCALE GENOMIC DNA]</scope>
    <source>
        <strain evidence="2 3">T26</strain>
    </source>
</reference>
<accession>A0A0A0BNE8</accession>
<sequence length="572" mass="58893">MTARPRTRPDASPVRRRTRAAAVAVVALLALAGCVGIPTSGPIGTGEAVLTEPGSAIPLANDPEPDATPVELVNGFLRAVDAGLYDEFAVARKFLSRAASTEWDPRARVVVYQGRGPEITAEPDGAVVVSVPVAATVDSTGHFVEAGPSAREEVAFELRRDGAGQWRISQLDDGVLISAPTFEQLYRQTPVYFASADRTHLVPDVRWFPTRNQATSAVEALLAGPSEWLRDAVLTGAPEGARLTTASVPVTDGVARVDVSAQAQLAGAADRELLLAQLEATLGRLPGVLVDEVRLLIGGVEVETTGAATLVRDPGPADGPYVLSGGRLAVLEQGGLSPLEDAAAVPATANSPALGADGVPRVVRDGTDSLLLLPPEAGAPQAVAAGAGLVAPSVDRFDWVWTGERTPGASLLVVSPGGGEVRVAAEWLEGRTLQAIRVSRDGTRIAVVSSGVEGVALDVAAVVREEDGTPGLLGPAARLAPGLQEATDLAWVDEATLAVLGRTQAQSAATMHVVVVGGRSTALPLVDGAVGVAAGRGERALYVRTADGTLHLRQNQTWAVVAEDVQGVAFPG</sequence>
<comment type="caution">
    <text evidence="2">The sequence shown here is derived from an EMBL/GenBank/DDBJ whole genome shotgun (WGS) entry which is preliminary data.</text>
</comment>
<dbReference type="InterPro" id="IPR059026">
    <property type="entry name" value="LpqB_N"/>
</dbReference>
<protein>
    <submittedName>
        <fullName evidence="2">Lipoprotein</fullName>
    </submittedName>
</protein>
<proteinExistence type="predicted"/>
<organism evidence="2 3">
    <name type="scientific">Cellulomonas carbonis T26</name>
    <dbReference type="NCBI Taxonomy" id="947969"/>
    <lineage>
        <taxon>Bacteria</taxon>
        <taxon>Bacillati</taxon>
        <taxon>Actinomycetota</taxon>
        <taxon>Actinomycetes</taxon>
        <taxon>Micrococcales</taxon>
        <taxon>Cellulomonadaceae</taxon>
        <taxon>Cellulomonas</taxon>
    </lineage>
</organism>
<dbReference type="AlphaFoldDB" id="A0A0A0BNE8"/>
<reference evidence="2 3" key="1">
    <citation type="submission" date="2013-08" db="EMBL/GenBank/DDBJ databases">
        <title>Genome sequencing of Cellulomonas carbonis T26.</title>
        <authorList>
            <person name="Chen F."/>
            <person name="Li Y."/>
            <person name="Wang G."/>
        </authorList>
    </citation>
    <scope>NUCLEOTIDE SEQUENCE [LARGE SCALE GENOMIC DNA]</scope>
    <source>
        <strain evidence="2 3">T26</strain>
    </source>
</reference>
<evidence type="ECO:0000313" key="2">
    <source>
        <dbReference type="EMBL" id="KGM09491.1"/>
    </source>
</evidence>